<proteinExistence type="predicted"/>
<dbReference type="PANTHER" id="PTHR33558">
    <property type="entry name" value="GLUTAREDOXIN-LIKE PROTEIN C5ORF63 HOMOLOG"/>
    <property type="match status" value="1"/>
</dbReference>
<evidence type="ECO:0000313" key="2">
    <source>
        <dbReference type="Proteomes" id="UP001501358"/>
    </source>
</evidence>
<name>A0ABP5ZKN3_9ACTN</name>
<dbReference type="Pfam" id="PF05768">
    <property type="entry name" value="Glrx-like"/>
    <property type="match status" value="1"/>
</dbReference>
<dbReference type="RefSeq" id="WP_182313824.1">
    <property type="nucleotide sequence ID" value="NZ_BAAATA010000027.1"/>
</dbReference>
<protein>
    <submittedName>
        <fullName evidence="1">Glutaredoxin family protein</fullName>
    </submittedName>
</protein>
<reference evidence="2" key="1">
    <citation type="journal article" date="2019" name="Int. J. Syst. Evol. Microbiol.">
        <title>The Global Catalogue of Microorganisms (GCM) 10K type strain sequencing project: providing services to taxonomists for standard genome sequencing and annotation.</title>
        <authorList>
            <consortium name="The Broad Institute Genomics Platform"/>
            <consortium name="The Broad Institute Genome Sequencing Center for Infectious Disease"/>
            <person name="Wu L."/>
            <person name="Ma J."/>
        </authorList>
    </citation>
    <scope>NUCLEOTIDE SEQUENCE [LARGE SCALE GENOMIC DNA]</scope>
    <source>
        <strain evidence="2">JCM 6307</strain>
    </source>
</reference>
<dbReference type="InterPro" id="IPR036249">
    <property type="entry name" value="Thioredoxin-like_sf"/>
</dbReference>
<accession>A0ABP5ZKN3</accession>
<evidence type="ECO:0000313" key="1">
    <source>
        <dbReference type="EMBL" id="GAA2500216.1"/>
    </source>
</evidence>
<comment type="caution">
    <text evidence="1">The sequence shown here is derived from an EMBL/GenBank/DDBJ whole genome shotgun (WGS) entry which is preliminary data.</text>
</comment>
<dbReference type="EMBL" id="BAAATA010000027">
    <property type="protein sequence ID" value="GAA2500216.1"/>
    <property type="molecule type" value="Genomic_DNA"/>
</dbReference>
<dbReference type="PANTHER" id="PTHR33558:SF1">
    <property type="entry name" value="GLUTAREDOXIN-LIKE PROTEIN C5ORF63 HOMOLOG"/>
    <property type="match status" value="1"/>
</dbReference>
<keyword evidence="2" id="KW-1185">Reference proteome</keyword>
<gene>
    <name evidence="1" type="ORF">GCM10010406_40930</name>
</gene>
<dbReference type="PROSITE" id="PS51354">
    <property type="entry name" value="GLUTAREDOXIN_2"/>
    <property type="match status" value="1"/>
</dbReference>
<dbReference type="Proteomes" id="UP001501358">
    <property type="component" value="Unassembled WGS sequence"/>
</dbReference>
<dbReference type="InterPro" id="IPR052565">
    <property type="entry name" value="Glutaredoxin-like_YDR286C"/>
</dbReference>
<dbReference type="SUPFAM" id="SSF52833">
    <property type="entry name" value="Thioredoxin-like"/>
    <property type="match status" value="1"/>
</dbReference>
<sequence length="95" mass="10981">MGRVSPLIGRRTRKDPARHEVTLITRPGCHLCHRARAVVEKVTAELGVPWKELDITRDEALYAEYWEKIPVTLVDGEQHGVWRVDEEKLRAALER</sequence>
<dbReference type="Gene3D" id="3.40.30.10">
    <property type="entry name" value="Glutaredoxin"/>
    <property type="match status" value="1"/>
</dbReference>
<organism evidence="1 2">
    <name type="scientific">Streptomyces thermolineatus</name>
    <dbReference type="NCBI Taxonomy" id="44033"/>
    <lineage>
        <taxon>Bacteria</taxon>
        <taxon>Bacillati</taxon>
        <taxon>Actinomycetota</taxon>
        <taxon>Actinomycetes</taxon>
        <taxon>Kitasatosporales</taxon>
        <taxon>Streptomycetaceae</taxon>
        <taxon>Streptomyces</taxon>
    </lineage>
</organism>
<dbReference type="InterPro" id="IPR008554">
    <property type="entry name" value="Glutaredoxin-like"/>
</dbReference>